<feature type="transmembrane region" description="Helical" evidence="8">
    <location>
        <begin position="41"/>
        <end position="60"/>
    </location>
</feature>
<dbReference type="EMBL" id="JAWNFU010000004">
    <property type="protein sequence ID" value="MDY5153826.1"/>
    <property type="molecule type" value="Genomic_DNA"/>
</dbReference>
<evidence type="ECO:0000256" key="5">
    <source>
        <dbReference type="ARBA" id="ARBA00022989"/>
    </source>
</evidence>
<comment type="subcellular location">
    <subcellularLocation>
        <location evidence="1">Cell membrane</location>
        <topology evidence="1">Multi-pass membrane protein</topology>
    </subcellularLocation>
</comment>
<evidence type="ECO:0000256" key="4">
    <source>
        <dbReference type="ARBA" id="ARBA00022692"/>
    </source>
</evidence>
<keyword evidence="3" id="KW-1003">Cell membrane</keyword>
<accession>A0A1G7EYS0</accession>
<organism evidence="10 11">
    <name type="scientific">Actinobaculum suis</name>
    <dbReference type="NCBI Taxonomy" id="1657"/>
    <lineage>
        <taxon>Bacteria</taxon>
        <taxon>Bacillati</taxon>
        <taxon>Actinomycetota</taxon>
        <taxon>Actinomycetes</taxon>
        <taxon>Actinomycetales</taxon>
        <taxon>Actinomycetaceae</taxon>
        <taxon>Actinobaculum</taxon>
    </lineage>
</organism>
<keyword evidence="4 8" id="KW-0812">Transmembrane</keyword>
<reference evidence="10" key="2">
    <citation type="submission" date="2016-10" db="EMBL/GenBank/DDBJ databases">
        <authorList>
            <person name="de Groot N.N."/>
        </authorList>
    </citation>
    <scope>NUCLEOTIDE SEQUENCE [LARGE SCALE GENOMIC DNA]</scope>
    <source>
        <strain evidence="10">DSM 20639</strain>
    </source>
</reference>
<dbReference type="PIRSF" id="PIRSF002746">
    <property type="entry name" value="Gluconate_transporter"/>
    <property type="match status" value="1"/>
</dbReference>
<feature type="transmembrane region" description="Helical" evidence="8">
    <location>
        <begin position="270"/>
        <end position="294"/>
    </location>
</feature>
<dbReference type="InterPro" id="IPR003474">
    <property type="entry name" value="Glcn_transporter"/>
</dbReference>
<evidence type="ECO:0000313" key="9">
    <source>
        <dbReference type="EMBL" id="MDY5153826.1"/>
    </source>
</evidence>
<keyword evidence="5 8" id="KW-1133">Transmembrane helix</keyword>
<feature type="transmembrane region" description="Helical" evidence="8">
    <location>
        <begin position="141"/>
        <end position="169"/>
    </location>
</feature>
<evidence type="ECO:0000313" key="11">
    <source>
        <dbReference type="Proteomes" id="UP000182744"/>
    </source>
</evidence>
<dbReference type="Proteomes" id="UP000182744">
    <property type="component" value="Unassembled WGS sequence"/>
</dbReference>
<dbReference type="PANTHER" id="PTHR30354">
    <property type="entry name" value="GNT FAMILY GLUCONATE TRANSPORTER"/>
    <property type="match status" value="1"/>
</dbReference>
<evidence type="ECO:0000256" key="7">
    <source>
        <dbReference type="ARBA" id="ARBA00049663"/>
    </source>
</evidence>
<gene>
    <name evidence="9" type="ORF">R6G71_07210</name>
    <name evidence="10" type="ORF">SAMN05421878_1301</name>
</gene>
<dbReference type="GO" id="GO:0015128">
    <property type="term" value="F:gluconate transmembrane transporter activity"/>
    <property type="evidence" value="ECO:0007669"/>
    <property type="project" value="InterPro"/>
</dbReference>
<evidence type="ECO:0000256" key="8">
    <source>
        <dbReference type="SAM" id="Phobius"/>
    </source>
</evidence>
<keyword evidence="2" id="KW-0813">Transport</keyword>
<evidence type="ECO:0000256" key="1">
    <source>
        <dbReference type="ARBA" id="ARBA00004651"/>
    </source>
</evidence>
<dbReference type="EMBL" id="FNAU01000030">
    <property type="protein sequence ID" value="SDE68791.1"/>
    <property type="molecule type" value="Genomic_DNA"/>
</dbReference>
<protein>
    <submittedName>
        <fullName evidence="9 10">Gluconate:H+ symporter</fullName>
    </submittedName>
</protein>
<dbReference type="PANTHER" id="PTHR30354:SF22">
    <property type="entry name" value="HIGH-AFFINITY GLUCONATE TRANSPORTER"/>
    <property type="match status" value="1"/>
</dbReference>
<feature type="transmembrane region" description="Helical" evidence="8">
    <location>
        <begin position="314"/>
        <end position="333"/>
    </location>
</feature>
<evidence type="ECO:0000256" key="6">
    <source>
        <dbReference type="ARBA" id="ARBA00023136"/>
    </source>
</evidence>
<feature type="transmembrane region" description="Helical" evidence="8">
    <location>
        <begin position="103"/>
        <end position="121"/>
    </location>
</feature>
<feature type="transmembrane region" description="Helical" evidence="8">
    <location>
        <begin position="431"/>
        <end position="454"/>
    </location>
</feature>
<feature type="transmembrane region" description="Helical" evidence="8">
    <location>
        <begin position="176"/>
        <end position="194"/>
    </location>
</feature>
<proteinExistence type="inferred from homology"/>
<keyword evidence="11" id="KW-1185">Reference proteome</keyword>
<comment type="similarity">
    <text evidence="7">Belongs to the GntP permease family.</text>
</comment>
<reference evidence="9" key="3">
    <citation type="submission" date="2023-10" db="EMBL/GenBank/DDBJ databases">
        <title>Whole Genome based description of the genera Actinobaculum and Actinotignum reveals a complex phylogenetic relationship within the species included in the genus Actinotignum.</title>
        <authorList>
            <person name="Jensen C.S."/>
            <person name="Dargis R."/>
            <person name="Kemp M."/>
            <person name="Christensen J.J."/>
        </authorList>
    </citation>
    <scope>NUCLEOTIDE SEQUENCE</scope>
    <source>
        <strain evidence="9">Actinobaculum_suis_CCUG19206T</strain>
    </source>
</reference>
<dbReference type="Pfam" id="PF02447">
    <property type="entry name" value="GntP_permease"/>
    <property type="match status" value="1"/>
</dbReference>
<feature type="transmembrane region" description="Helical" evidence="8">
    <location>
        <begin position="382"/>
        <end position="399"/>
    </location>
</feature>
<feature type="transmembrane region" description="Helical" evidence="8">
    <location>
        <begin position="66"/>
        <end position="91"/>
    </location>
</feature>
<name>A0A1G7EYS0_9ACTO</name>
<keyword evidence="6 8" id="KW-0472">Membrane</keyword>
<evidence type="ECO:0000313" key="10">
    <source>
        <dbReference type="EMBL" id="SDE68791.1"/>
    </source>
</evidence>
<dbReference type="Proteomes" id="UP001273799">
    <property type="component" value="Unassembled WGS sequence"/>
</dbReference>
<feature type="transmembrane region" description="Helical" evidence="8">
    <location>
        <begin position="214"/>
        <end position="235"/>
    </location>
</feature>
<evidence type="ECO:0000256" key="3">
    <source>
        <dbReference type="ARBA" id="ARBA00022475"/>
    </source>
</evidence>
<feature type="transmembrane region" description="Helical" evidence="8">
    <location>
        <begin position="345"/>
        <end position="362"/>
    </location>
</feature>
<dbReference type="NCBIfam" id="TIGR00791">
    <property type="entry name" value="gntP"/>
    <property type="match status" value="1"/>
</dbReference>
<dbReference type="RefSeq" id="WP_143021839.1">
    <property type="nucleotide sequence ID" value="NZ_FNAU01000030.1"/>
</dbReference>
<feature type="non-terminal residue" evidence="10">
    <location>
        <position position="505"/>
    </location>
</feature>
<sequence length="505" mass="52544">MHLLSNLAPQALGGPPYALSGALSTSVPTEVATATQLNPTALIISIIVGVALLILLVSWAKVHPFIAIMVAALVTGIGSGFGLMNTVHAFLDGFGDTTQSVGILVGIGAMLGAVLMVTGATDVLVDVLIEKSSRKMLPWTMALIGTLIGLPLFFDVGLIIMAPVIIMVARRSKMPLMMIAMPALAGLCAMQALVPPHPGPTAALQTFENGSMGITMGMGILIAIPLVIICGPLFARYATKIVPRGAPENSIVASSTTNGVTVRKKPSFGLSLLCVTMPAILLMITSVVMMIWPGLEESPALGAEILRFIGNPEIALLISLVFAALSLFGVTRYPWEKLNSEAGNALRPIAGIVFILGAGGGFKNVLIDTGVGDVITQFVEDTHISIILVGWLIAAFVRIATGSSTVSAITTAGILAPTASALAYGPVEISLLVLAIGAGSFIFSFVNDAGLWLVKEYFGFTLPEMFKTWTVMTWARPPESGHGGGVYAARSSVADACFSKVSGAW</sequence>
<dbReference type="GO" id="GO:0005886">
    <property type="term" value="C:plasma membrane"/>
    <property type="evidence" value="ECO:0007669"/>
    <property type="project" value="UniProtKB-SubCell"/>
</dbReference>
<evidence type="ECO:0000256" key="2">
    <source>
        <dbReference type="ARBA" id="ARBA00022448"/>
    </source>
</evidence>
<reference evidence="11" key="1">
    <citation type="submission" date="2016-10" db="EMBL/GenBank/DDBJ databases">
        <authorList>
            <person name="Varghese N."/>
        </authorList>
    </citation>
    <scope>NUCLEOTIDE SEQUENCE [LARGE SCALE GENOMIC DNA]</scope>
    <source>
        <strain evidence="11">DSM 20639</strain>
    </source>
</reference>
<dbReference type="AlphaFoldDB" id="A0A1G7EYS0"/>